<feature type="domain" description="Carboxylesterase type B" evidence="2">
    <location>
        <begin position="21"/>
        <end position="558"/>
    </location>
</feature>
<reference evidence="3" key="1">
    <citation type="submission" date="2020-05" db="EMBL/GenBank/DDBJ databases">
        <title>Mycena genomes resolve the evolution of fungal bioluminescence.</title>
        <authorList>
            <person name="Tsai I.J."/>
        </authorList>
    </citation>
    <scope>NUCLEOTIDE SEQUENCE</scope>
    <source>
        <strain evidence="3">110903Hualien_Pintung</strain>
    </source>
</reference>
<dbReference type="InterPro" id="IPR002018">
    <property type="entry name" value="CarbesteraseB"/>
</dbReference>
<gene>
    <name evidence="3" type="ORF">HMN09_00864600</name>
</gene>
<keyword evidence="4" id="KW-1185">Reference proteome</keyword>
<dbReference type="Proteomes" id="UP000613580">
    <property type="component" value="Unassembled WGS sequence"/>
</dbReference>
<evidence type="ECO:0000259" key="2">
    <source>
        <dbReference type="Pfam" id="PF00135"/>
    </source>
</evidence>
<comment type="caution">
    <text evidence="3">The sequence shown here is derived from an EMBL/GenBank/DDBJ whole genome shotgun (WGS) entry which is preliminary data.</text>
</comment>
<evidence type="ECO:0000313" key="4">
    <source>
        <dbReference type="Proteomes" id="UP000613580"/>
    </source>
</evidence>
<dbReference type="AlphaFoldDB" id="A0A8H6W5B0"/>
<keyword evidence="3" id="KW-0378">Hydrolase</keyword>
<protein>
    <submittedName>
        <fullName evidence="3">Carboxylic ester hydrolase</fullName>
    </submittedName>
</protein>
<dbReference type="InterPro" id="IPR050309">
    <property type="entry name" value="Type-B_Carboxylest/Lipase"/>
</dbReference>
<organism evidence="3 4">
    <name type="scientific">Mycena chlorophos</name>
    <name type="common">Agaric fungus</name>
    <name type="synonym">Agaricus chlorophos</name>
    <dbReference type="NCBI Taxonomy" id="658473"/>
    <lineage>
        <taxon>Eukaryota</taxon>
        <taxon>Fungi</taxon>
        <taxon>Dikarya</taxon>
        <taxon>Basidiomycota</taxon>
        <taxon>Agaricomycotina</taxon>
        <taxon>Agaricomycetes</taxon>
        <taxon>Agaricomycetidae</taxon>
        <taxon>Agaricales</taxon>
        <taxon>Marasmiineae</taxon>
        <taxon>Mycenaceae</taxon>
        <taxon>Mycena</taxon>
    </lineage>
</organism>
<feature type="chain" id="PRO_5034248122" evidence="1">
    <location>
        <begin position="20"/>
        <end position="567"/>
    </location>
</feature>
<dbReference type="InterPro" id="IPR019819">
    <property type="entry name" value="Carboxylesterase_B_CS"/>
</dbReference>
<dbReference type="Pfam" id="PF00135">
    <property type="entry name" value="COesterase"/>
    <property type="match status" value="1"/>
</dbReference>
<keyword evidence="1" id="KW-0732">Signal</keyword>
<dbReference type="PROSITE" id="PS00941">
    <property type="entry name" value="CARBOXYLESTERASE_B_2"/>
    <property type="match status" value="1"/>
</dbReference>
<dbReference type="GO" id="GO:0016787">
    <property type="term" value="F:hydrolase activity"/>
    <property type="evidence" value="ECO:0007669"/>
    <property type="project" value="UniProtKB-KW"/>
</dbReference>
<feature type="signal peptide" evidence="1">
    <location>
        <begin position="1"/>
        <end position="19"/>
    </location>
</feature>
<accession>A0A8H6W5B0</accession>
<name>A0A8H6W5B0_MYCCL</name>
<evidence type="ECO:0000313" key="3">
    <source>
        <dbReference type="EMBL" id="KAF7302313.1"/>
    </source>
</evidence>
<dbReference type="InterPro" id="IPR029058">
    <property type="entry name" value="AB_hydrolase_fold"/>
</dbReference>
<dbReference type="PANTHER" id="PTHR11559">
    <property type="entry name" value="CARBOXYLESTERASE"/>
    <property type="match status" value="1"/>
</dbReference>
<sequence length="567" mass="61514">MYRLVSFVVAAASVVGAWASQPVVTIGNGTVLGVDLPQNGQQLFLGIPYAQPPLGDLRLRRPQPINATFTGGHVDATAYGPHCLSAYTTGFDDNSGFNSSEDCLTLNIVRPYAAMGKKPVPVLIWIHGGGLTESGSGDYRFNGTYLVEASVANGHPMIFVSMNYRLAAFGFMGGAELEADGSLNLGMHDQRLAMQWVQDNIARFGGDPGRVTVQGERCVIFLFRLLRHFDRLQCGIVLVTHLTAYRGRNDHLFQQAIIQSGVVPGQYPPASIAPAQATFDALLNGTSCATTYTGTTQEKLAAAVGPVGVLFDGGMVDMISSFEAFRAGRWVKVPLLVGSNTDEGCTFFAPGANTTAEASAAMAALTTNTTQLEALFELYPDDPALGSPWNTGEFQMPPWQNGIFVVPGTQNKRVAAMTGDIYMAAGPRLLGELLSSEVPYYKYRFNHLPYDVTFGVTDFVGHFMEMAYVFYTQNDETAFFKANHGTATYLGPGAPIADRFLAVYMSRSWAAFVATGDPNNANVSSKVHWPKYDEGAENMVWQTQGSFVEKDNFRAEQMKYIADNILV</sequence>
<dbReference type="SUPFAM" id="SSF53474">
    <property type="entry name" value="alpha/beta-Hydrolases"/>
    <property type="match status" value="1"/>
</dbReference>
<dbReference type="OrthoDB" id="408631at2759"/>
<dbReference type="EMBL" id="JACAZE010000012">
    <property type="protein sequence ID" value="KAF7302313.1"/>
    <property type="molecule type" value="Genomic_DNA"/>
</dbReference>
<proteinExistence type="predicted"/>
<dbReference type="Gene3D" id="3.40.50.1820">
    <property type="entry name" value="alpha/beta hydrolase"/>
    <property type="match status" value="1"/>
</dbReference>
<evidence type="ECO:0000256" key="1">
    <source>
        <dbReference type="SAM" id="SignalP"/>
    </source>
</evidence>